<dbReference type="SUPFAM" id="SSF159664">
    <property type="entry name" value="CobE/GbiG C-terminal domain-like"/>
    <property type="match status" value="1"/>
</dbReference>
<evidence type="ECO:0000259" key="2">
    <source>
        <dbReference type="Pfam" id="PF01890"/>
    </source>
</evidence>
<dbReference type="Gene3D" id="3.30.420.180">
    <property type="entry name" value="CobE/GbiG C-terminal domain"/>
    <property type="match status" value="1"/>
</dbReference>
<reference evidence="3" key="1">
    <citation type="submission" date="2022-06" db="EMBL/GenBank/DDBJ databases">
        <title>Complete genome sequence of Streptomyces nigrescens HEK616.</title>
        <authorList>
            <person name="Asamizu S."/>
            <person name="Onaka H."/>
        </authorList>
    </citation>
    <scope>NUCLEOTIDE SEQUENCE</scope>
    <source>
        <strain evidence="3">HEK616</strain>
    </source>
</reference>
<protein>
    <recommendedName>
        <fullName evidence="2">CobE/GbiG C-terminal domain-containing protein</fullName>
    </recommendedName>
</protein>
<feature type="compositionally biased region" description="Low complexity" evidence="1">
    <location>
        <begin position="147"/>
        <end position="160"/>
    </location>
</feature>
<gene>
    <name evidence="3" type="ORF">HEK616_16190</name>
</gene>
<dbReference type="EMBL" id="AP026073">
    <property type="protein sequence ID" value="BDM68132.1"/>
    <property type="molecule type" value="Genomic_DNA"/>
</dbReference>
<dbReference type="PANTHER" id="PTHR47036">
    <property type="entry name" value="COBALT-FACTOR III C(17)-METHYLTRANSFERASE-RELATED"/>
    <property type="match status" value="1"/>
</dbReference>
<sequence>MRRRTAGARGGPAALVVGVGARRGVPASEVLELIGAARAAAGCAGRPVLALATVAAKADEPGLTRAARRLGVPLWSFPAAALAAVPVPDPSAVVAAAAGTPGVAEAAALLAAGPGAELVAGKRKSPAGRATCALALAAVTPHGALTAGREGAAAAPSPGADIVMTSPDPPHRGTERRRPVIDDKAPDGEDTGSKETP</sequence>
<keyword evidence="4" id="KW-1185">Reference proteome</keyword>
<evidence type="ECO:0000313" key="3">
    <source>
        <dbReference type="EMBL" id="BDM68132.1"/>
    </source>
</evidence>
<dbReference type="PANTHER" id="PTHR47036:SF1">
    <property type="entry name" value="COBALT-FACTOR III C(17)-METHYLTRANSFERASE-RELATED"/>
    <property type="match status" value="1"/>
</dbReference>
<evidence type="ECO:0000256" key="1">
    <source>
        <dbReference type="SAM" id="MobiDB-lite"/>
    </source>
</evidence>
<dbReference type="RefSeq" id="WP_261952183.1">
    <property type="nucleotide sequence ID" value="NZ_AP026073.1"/>
</dbReference>
<dbReference type="Proteomes" id="UP001059597">
    <property type="component" value="Chromosome"/>
</dbReference>
<accession>A0ABM7ZPB2</accession>
<name>A0ABM7ZPB2_STRNI</name>
<proteinExistence type="predicted"/>
<dbReference type="InterPro" id="IPR036518">
    <property type="entry name" value="CobE/GbiG_C_sf"/>
</dbReference>
<dbReference type="InterPro" id="IPR051810">
    <property type="entry name" value="Precorrin_MeTrfase"/>
</dbReference>
<evidence type="ECO:0000313" key="4">
    <source>
        <dbReference type="Proteomes" id="UP001059597"/>
    </source>
</evidence>
<dbReference type="InterPro" id="IPR002750">
    <property type="entry name" value="CobE/GbiG_C"/>
</dbReference>
<feature type="compositionally biased region" description="Basic and acidic residues" evidence="1">
    <location>
        <begin position="169"/>
        <end position="197"/>
    </location>
</feature>
<feature type="domain" description="CobE/GbiG C-terminal" evidence="2">
    <location>
        <begin position="15"/>
        <end position="135"/>
    </location>
</feature>
<feature type="region of interest" description="Disordered" evidence="1">
    <location>
        <begin position="147"/>
        <end position="197"/>
    </location>
</feature>
<organism evidence="3 4">
    <name type="scientific">Streptomyces nigrescens</name>
    <dbReference type="NCBI Taxonomy" id="1920"/>
    <lineage>
        <taxon>Bacteria</taxon>
        <taxon>Bacillati</taxon>
        <taxon>Actinomycetota</taxon>
        <taxon>Actinomycetes</taxon>
        <taxon>Kitasatosporales</taxon>
        <taxon>Streptomycetaceae</taxon>
        <taxon>Streptomyces</taxon>
    </lineage>
</organism>
<dbReference type="Pfam" id="PF01890">
    <property type="entry name" value="CbiG_C"/>
    <property type="match status" value="1"/>
</dbReference>